<proteinExistence type="predicted"/>
<name>A0A414YUT1_9BACE</name>
<dbReference type="Proteomes" id="UP000283512">
    <property type="component" value="Unassembled WGS sequence"/>
</dbReference>
<accession>A0A414YUT1</accession>
<dbReference type="EMBL" id="QRKD01000007">
    <property type="protein sequence ID" value="RHH90789.1"/>
    <property type="molecule type" value="Genomic_DNA"/>
</dbReference>
<gene>
    <name evidence="1" type="ORF">DW190_10195</name>
</gene>
<evidence type="ECO:0000313" key="1">
    <source>
        <dbReference type="EMBL" id="RHH90789.1"/>
    </source>
</evidence>
<organism evidence="1 2">
    <name type="scientific">Bacteroides caccae</name>
    <dbReference type="NCBI Taxonomy" id="47678"/>
    <lineage>
        <taxon>Bacteria</taxon>
        <taxon>Pseudomonadati</taxon>
        <taxon>Bacteroidota</taxon>
        <taxon>Bacteroidia</taxon>
        <taxon>Bacteroidales</taxon>
        <taxon>Bacteroidaceae</taxon>
        <taxon>Bacteroides</taxon>
    </lineage>
</organism>
<dbReference type="AlphaFoldDB" id="A0A414YUT1"/>
<protein>
    <submittedName>
        <fullName evidence="1">Uncharacterized protein</fullName>
    </submittedName>
</protein>
<reference evidence="1 2" key="1">
    <citation type="submission" date="2018-08" db="EMBL/GenBank/DDBJ databases">
        <title>A genome reference for cultivated species of the human gut microbiota.</title>
        <authorList>
            <person name="Zou Y."/>
            <person name="Xue W."/>
            <person name="Luo G."/>
        </authorList>
    </citation>
    <scope>NUCLEOTIDE SEQUENCE [LARGE SCALE GENOMIC DNA]</scope>
    <source>
        <strain evidence="1 2">AM16-49B</strain>
    </source>
</reference>
<evidence type="ECO:0000313" key="2">
    <source>
        <dbReference type="Proteomes" id="UP000283512"/>
    </source>
</evidence>
<comment type="caution">
    <text evidence="1">The sequence shown here is derived from an EMBL/GenBank/DDBJ whole genome shotgun (WGS) entry which is preliminary data.</text>
</comment>
<sequence>MVMKEKSLTSSLQSLHKRQSEYYVKLEKRLSEEEKLSQRTVTSVFHKILVSLIDELKLEVADDLKAELLGKLIETGDLQGIYNVLKEKKILVEDNDESQEALIYVNVCLWTILFATKVSAPVSIIASYAFDNRIFWQSVRNNTYIPVDYRMTSNDLYRTLKTYPEERALFLLQMIPCSSSAFDFLVAGLKNDDEEMFVETVRANDCDLHQISSICYMQGLLTSYTEINAFVCRSLQSQDEKEQEKVDDLLYCKMKDTETLFVQNKEYAEKIQKSIRRELPIEELLNLLDQETRAILSIFEKDLTPKELKMINNIIQTPFVEGVHSFLNELRQANLSDKPEETESTDSDSDANPEFTLPDDYFELPSNEDDCISVDDIHPLVKERGVTVFKDFIEYVAEHGYIENNLETKASFAYRLTGILRPDNLLERIEWKKDKDRNSRCLYYLIKYFYSGNGRKDIGSSALPNGKYERMKRFFICKTDIPNPSSYAIGSSAFRKKLREFFSEKFEEKT</sequence>